<sequence length="470" mass="52286">MRFLLTFRGQRGASKKRSSAWAENTNPMISLLRNILPAQVLRWYHYGLSVVAALAFNSPSKEMVIVGVTGTNGKSTVVELIRSIFESAGLNAASLSSIRIVINGEEQINIKKMTMPGRFALQHFLRTARSHGVSHVVVEATSEGMRQFRHRGIDWDGLVFTNLFPEHVESHGSLEAYQRAKESLFAYLSKTERKGRTKKIIVVNADDSHAKDFLKYDADEKWAYATSMAPGNRIQSLLHTKSLDDLGAEDSALLTPTSYEATKDGISMVIKGIEVTSQLRGDFNVYNILAAITLARAYGIEWKAIQRGIETMNVIPGRLECIQREPFTLIVDYAHTPDALEKVYRTVKPEHGRLICVLGAAGGGRDKWKRAEFGKIASSFCDEVILTNEDPYDEDPSSIIADIQKGMEPGRAEAKNILDREQAIQEAVKDAEPGDVVILTGKGSEQWIAGKDVLIPWDEREVARKLLLQK</sequence>
<gene>
    <name evidence="5" type="ORF">COU47_02135</name>
</gene>
<dbReference type="GO" id="GO:0008360">
    <property type="term" value="P:regulation of cell shape"/>
    <property type="evidence" value="ECO:0007669"/>
    <property type="project" value="UniProtKB-KW"/>
</dbReference>
<dbReference type="Proteomes" id="UP000231503">
    <property type="component" value="Unassembled WGS sequence"/>
</dbReference>
<comment type="subcellular location">
    <subcellularLocation>
        <location evidence="2">Cytoplasm</location>
    </subcellularLocation>
</comment>
<keyword evidence="2" id="KW-0133">Cell shape</keyword>
<dbReference type="Pfam" id="PF08245">
    <property type="entry name" value="Mur_ligase_M"/>
    <property type="match status" value="1"/>
</dbReference>
<dbReference type="GO" id="GO:0005737">
    <property type="term" value="C:cytoplasm"/>
    <property type="evidence" value="ECO:0007669"/>
    <property type="project" value="UniProtKB-SubCell"/>
</dbReference>
<dbReference type="Pfam" id="PF02875">
    <property type="entry name" value="Mur_ligase_C"/>
    <property type="match status" value="1"/>
</dbReference>
<dbReference type="Gene3D" id="3.40.1190.10">
    <property type="entry name" value="Mur-like, catalytic domain"/>
    <property type="match status" value="1"/>
</dbReference>
<comment type="caution">
    <text evidence="5">The sequence shown here is derived from an EMBL/GenBank/DDBJ whole genome shotgun (WGS) entry which is preliminary data.</text>
</comment>
<evidence type="ECO:0000313" key="5">
    <source>
        <dbReference type="EMBL" id="PIR69536.1"/>
    </source>
</evidence>
<protein>
    <recommendedName>
        <fullName evidence="7">UDP-N-acetylmuramoyl-L-alanyl-D-glutamate--2, 6-diaminopimelate ligase</fullName>
    </recommendedName>
</protein>
<feature type="domain" description="Mur ligase C-terminal" evidence="3">
    <location>
        <begin position="317"/>
        <end position="443"/>
    </location>
</feature>
<evidence type="ECO:0000256" key="1">
    <source>
        <dbReference type="ARBA" id="ARBA00005898"/>
    </source>
</evidence>
<comment type="similarity">
    <text evidence="1">Belongs to the MurCDEF family. MurE subfamily.</text>
</comment>
<organism evidence="5 6">
    <name type="scientific">Candidatus Niyogibacteria bacterium CG10_big_fil_rev_8_21_14_0_10_46_36</name>
    <dbReference type="NCBI Taxonomy" id="1974726"/>
    <lineage>
        <taxon>Bacteria</taxon>
        <taxon>Candidatus Niyogiibacteriota</taxon>
    </lineage>
</organism>
<proteinExistence type="inferred from homology"/>
<evidence type="ECO:0000313" key="6">
    <source>
        <dbReference type="Proteomes" id="UP000231503"/>
    </source>
</evidence>
<keyword evidence="2" id="KW-0573">Peptidoglycan synthesis</keyword>
<dbReference type="AlphaFoldDB" id="A0A2H0TDA2"/>
<dbReference type="Gene3D" id="3.90.190.20">
    <property type="entry name" value="Mur ligase, C-terminal domain"/>
    <property type="match status" value="1"/>
</dbReference>
<keyword evidence="2" id="KW-0961">Cell wall biogenesis/degradation</keyword>
<feature type="domain" description="Mur ligase central" evidence="4">
    <location>
        <begin position="68"/>
        <end position="295"/>
    </location>
</feature>
<dbReference type="PANTHER" id="PTHR23135:SF4">
    <property type="entry name" value="UDP-N-ACETYLMURAMOYL-L-ALANYL-D-GLUTAMATE--2,6-DIAMINOPIMELATE LIGASE MURE HOMOLOG, CHLOROPLASTIC"/>
    <property type="match status" value="1"/>
</dbReference>
<keyword evidence="2" id="KW-0132">Cell division</keyword>
<dbReference type="SUPFAM" id="SSF53244">
    <property type="entry name" value="MurD-like peptide ligases, peptide-binding domain"/>
    <property type="match status" value="1"/>
</dbReference>
<evidence type="ECO:0000259" key="4">
    <source>
        <dbReference type="Pfam" id="PF08245"/>
    </source>
</evidence>
<dbReference type="InterPro" id="IPR004101">
    <property type="entry name" value="Mur_ligase_C"/>
</dbReference>
<dbReference type="GO" id="GO:0016881">
    <property type="term" value="F:acid-amino acid ligase activity"/>
    <property type="evidence" value="ECO:0007669"/>
    <property type="project" value="InterPro"/>
</dbReference>
<accession>A0A2H0TDA2</accession>
<dbReference type="InterPro" id="IPR013221">
    <property type="entry name" value="Mur_ligase_cen"/>
</dbReference>
<evidence type="ECO:0008006" key="7">
    <source>
        <dbReference type="Google" id="ProtNLM"/>
    </source>
</evidence>
<dbReference type="GO" id="GO:0051301">
    <property type="term" value="P:cell division"/>
    <property type="evidence" value="ECO:0007669"/>
    <property type="project" value="UniProtKB-KW"/>
</dbReference>
<name>A0A2H0TDA2_9BACT</name>
<dbReference type="UniPathway" id="UPA00219"/>
<dbReference type="GO" id="GO:0005524">
    <property type="term" value="F:ATP binding"/>
    <property type="evidence" value="ECO:0007669"/>
    <property type="project" value="InterPro"/>
</dbReference>
<dbReference type="NCBIfam" id="TIGR01085">
    <property type="entry name" value="murE"/>
    <property type="match status" value="1"/>
</dbReference>
<dbReference type="EMBL" id="PFCO01000005">
    <property type="protein sequence ID" value="PIR69536.1"/>
    <property type="molecule type" value="Genomic_DNA"/>
</dbReference>
<dbReference type="GO" id="GO:0009252">
    <property type="term" value="P:peptidoglycan biosynthetic process"/>
    <property type="evidence" value="ECO:0007669"/>
    <property type="project" value="UniProtKB-UniPathway"/>
</dbReference>
<dbReference type="SUPFAM" id="SSF53623">
    <property type="entry name" value="MurD-like peptide ligases, catalytic domain"/>
    <property type="match status" value="1"/>
</dbReference>
<dbReference type="PANTHER" id="PTHR23135">
    <property type="entry name" value="MUR LIGASE FAMILY MEMBER"/>
    <property type="match status" value="1"/>
</dbReference>
<comment type="pathway">
    <text evidence="2">Cell wall biogenesis; peptidoglycan biosynthesis.</text>
</comment>
<keyword evidence="2" id="KW-0131">Cell cycle</keyword>
<evidence type="ECO:0000259" key="3">
    <source>
        <dbReference type="Pfam" id="PF02875"/>
    </source>
</evidence>
<evidence type="ECO:0000256" key="2">
    <source>
        <dbReference type="RuleBase" id="RU004135"/>
    </source>
</evidence>
<dbReference type="InterPro" id="IPR036565">
    <property type="entry name" value="Mur-like_cat_sf"/>
</dbReference>
<reference evidence="6" key="1">
    <citation type="submission" date="2017-09" db="EMBL/GenBank/DDBJ databases">
        <title>Depth-based differentiation of microbial function through sediment-hosted aquifers and enrichment of novel symbionts in the deep terrestrial subsurface.</title>
        <authorList>
            <person name="Probst A.J."/>
            <person name="Ladd B."/>
            <person name="Jarett J.K."/>
            <person name="Geller-Mcgrath D.E."/>
            <person name="Sieber C.M.K."/>
            <person name="Emerson J.B."/>
            <person name="Anantharaman K."/>
            <person name="Thomas B.C."/>
            <person name="Malmstrom R."/>
            <person name="Stieglmeier M."/>
            <person name="Klingl A."/>
            <person name="Woyke T."/>
            <person name="Ryan C.M."/>
            <person name="Banfield J.F."/>
        </authorList>
    </citation>
    <scope>NUCLEOTIDE SEQUENCE [LARGE SCALE GENOMIC DNA]</scope>
</reference>
<dbReference type="InterPro" id="IPR036615">
    <property type="entry name" value="Mur_ligase_C_dom_sf"/>
</dbReference>
<dbReference type="GO" id="GO:0071555">
    <property type="term" value="P:cell wall organization"/>
    <property type="evidence" value="ECO:0007669"/>
    <property type="project" value="UniProtKB-KW"/>
</dbReference>
<dbReference type="InterPro" id="IPR005761">
    <property type="entry name" value="UDP-N-AcMur-Glu-dNH2Pim_ligase"/>
</dbReference>